<protein>
    <recommendedName>
        <fullName evidence="3">PPM-type phosphatase domain-containing protein</fullName>
    </recommendedName>
</protein>
<evidence type="ECO:0000256" key="2">
    <source>
        <dbReference type="SAM" id="SignalP"/>
    </source>
</evidence>
<dbReference type="InParanoid" id="F0V9S3"/>
<dbReference type="OrthoDB" id="420076at2759"/>
<dbReference type="AlphaFoldDB" id="F0V9S3"/>
<evidence type="ECO:0000256" key="1">
    <source>
        <dbReference type="SAM" id="MobiDB-lite"/>
    </source>
</evidence>
<evidence type="ECO:0000259" key="3">
    <source>
        <dbReference type="SMART" id="SM00332"/>
    </source>
</evidence>
<dbReference type="Proteomes" id="UP000007494">
    <property type="component" value="Chromosome III"/>
</dbReference>
<evidence type="ECO:0000313" key="4">
    <source>
        <dbReference type="EMBL" id="CBZ50234.1"/>
    </source>
</evidence>
<feature type="chain" id="PRO_5003258195" description="PPM-type phosphatase domain-containing protein" evidence="2">
    <location>
        <begin position="22"/>
        <end position="502"/>
    </location>
</feature>
<feature type="compositionally biased region" description="Low complexity" evidence="1">
    <location>
        <begin position="262"/>
        <end position="290"/>
    </location>
</feature>
<dbReference type="Gene3D" id="3.60.40.10">
    <property type="entry name" value="PPM-type phosphatase domain"/>
    <property type="match status" value="1"/>
</dbReference>
<dbReference type="OMA" id="YTLQPFH"/>
<gene>
    <name evidence="4" type="ORF">NCLIV_007090</name>
</gene>
<feature type="region of interest" description="Disordered" evidence="1">
    <location>
        <begin position="179"/>
        <end position="290"/>
    </location>
</feature>
<dbReference type="RefSeq" id="XP_003880269.1">
    <property type="nucleotide sequence ID" value="XM_003880220.1"/>
</dbReference>
<dbReference type="GeneID" id="13446291"/>
<feature type="signal peptide" evidence="2">
    <location>
        <begin position="1"/>
        <end position="21"/>
    </location>
</feature>
<feature type="compositionally biased region" description="Basic and acidic residues" evidence="1">
    <location>
        <begin position="179"/>
        <end position="188"/>
    </location>
</feature>
<accession>F0V9S3</accession>
<proteinExistence type="predicted"/>
<dbReference type="SUPFAM" id="SSF81606">
    <property type="entry name" value="PP2C-like"/>
    <property type="match status" value="1"/>
</dbReference>
<dbReference type="EMBL" id="FR823383">
    <property type="protein sequence ID" value="CBZ50234.1"/>
    <property type="molecule type" value="Genomic_DNA"/>
</dbReference>
<feature type="compositionally biased region" description="Basic and acidic residues" evidence="1">
    <location>
        <begin position="68"/>
        <end position="94"/>
    </location>
</feature>
<feature type="region of interest" description="Disordered" evidence="1">
    <location>
        <begin position="59"/>
        <end position="94"/>
    </location>
</feature>
<name>F0V9S3_NEOCL</name>
<organism evidence="4 5">
    <name type="scientific">Neospora caninum (strain Liverpool)</name>
    <dbReference type="NCBI Taxonomy" id="572307"/>
    <lineage>
        <taxon>Eukaryota</taxon>
        <taxon>Sar</taxon>
        <taxon>Alveolata</taxon>
        <taxon>Apicomplexa</taxon>
        <taxon>Conoidasida</taxon>
        <taxon>Coccidia</taxon>
        <taxon>Eucoccidiorida</taxon>
        <taxon>Eimeriorina</taxon>
        <taxon>Sarcocystidae</taxon>
        <taxon>Neospora</taxon>
    </lineage>
</organism>
<sequence length="502" mass="54420">MLRLPCRHLSLLLSSVPLLQSFVDFSPEGFAFCDGFGGPRASTFASRHFFSLLDEHRDSPDGAASSLREGDKGQGGALRDREKPRTRQGLSRREETLASDFPTLNWLLRTQGHSALIRGLDSHFAALDRAYLDYCNRDVQRMTQGASVCAAFFGAPLGALVCTLGDVGAVLVVRDGQHARRKQREEGRGVAAPQGGATSDDRARGPGSAKRQPEETGTSAAKLRPEKSPREWTPAHATTSKEPSSDGKKETPAKACSCSSCSCSVSGASSPVSEFSPPSSRTSVSSQTSSSDTCLPLVAWRLADPHNAENPGEMTRLHAHPRAKSHSLLQGQLIKGVSPATRAIGAFHLKDPELNAELPAGLRVANYGRNDLPLLSNRPDYTLQPFHPDVEGLIVVCESKGRHVLDCCLRAGLPHWGNVKEMVLSRQATLGDFDAQLQMIKQLEDMHGRRSDDARLDSLSVERLGLLNSDIAVCVVLRDYSGSCPREAECRPMKNEKPEISQ</sequence>
<feature type="domain" description="PPM-type phosphatase" evidence="3">
    <location>
        <begin position="6"/>
        <end position="476"/>
    </location>
</feature>
<keyword evidence="2" id="KW-0732">Signal</keyword>
<dbReference type="InterPro" id="IPR001932">
    <property type="entry name" value="PPM-type_phosphatase-like_dom"/>
</dbReference>
<keyword evidence="5" id="KW-1185">Reference proteome</keyword>
<dbReference type="eggNOG" id="ENOG502RSWI">
    <property type="taxonomic scope" value="Eukaryota"/>
</dbReference>
<dbReference type="SMART" id="SM00332">
    <property type="entry name" value="PP2Cc"/>
    <property type="match status" value="1"/>
</dbReference>
<dbReference type="InterPro" id="IPR036457">
    <property type="entry name" value="PPM-type-like_dom_sf"/>
</dbReference>
<feature type="compositionally biased region" description="Basic and acidic residues" evidence="1">
    <location>
        <begin position="243"/>
        <end position="252"/>
    </location>
</feature>
<reference evidence="5" key="1">
    <citation type="journal article" date="2012" name="PLoS Pathog.">
        <title>Comparative genomics of the apicomplexan parasites Toxoplasma gondii and Neospora caninum: Coccidia differing in host range and transmission strategy.</title>
        <authorList>
            <person name="Reid A.J."/>
            <person name="Vermont S.J."/>
            <person name="Cotton J.A."/>
            <person name="Harris D."/>
            <person name="Hill-Cawthorne G.A."/>
            <person name="Konen-Waisman S."/>
            <person name="Latham S.M."/>
            <person name="Mourier T."/>
            <person name="Norton R."/>
            <person name="Quail M.A."/>
            <person name="Sanders M."/>
            <person name="Shanmugam D."/>
            <person name="Sohal A."/>
            <person name="Wasmuth J.D."/>
            <person name="Brunk B."/>
            <person name="Grigg M.E."/>
            <person name="Howard J.C."/>
            <person name="Parkinson J."/>
            <person name="Roos D.S."/>
            <person name="Trees A.J."/>
            <person name="Berriman M."/>
            <person name="Pain A."/>
            <person name="Wastling J.M."/>
        </authorList>
    </citation>
    <scope>NUCLEOTIDE SEQUENCE [LARGE SCALE GENOMIC DNA]</scope>
    <source>
        <strain evidence="5">Liverpool</strain>
    </source>
</reference>
<dbReference type="VEuPathDB" id="ToxoDB:NCLIV_007090"/>
<evidence type="ECO:0000313" key="5">
    <source>
        <dbReference type="Proteomes" id="UP000007494"/>
    </source>
</evidence>